<dbReference type="KEGG" id="rci:RCIX371"/>
<dbReference type="EMBL" id="AM114193">
    <property type="protein sequence ID" value="CAJ35815.1"/>
    <property type="molecule type" value="Genomic_DNA"/>
</dbReference>
<gene>
    <name evidence="2" type="ORF">RCIX371</name>
</gene>
<keyword evidence="1" id="KW-1133">Transmembrane helix</keyword>
<keyword evidence="1" id="KW-0472">Membrane</keyword>
<dbReference type="AlphaFoldDB" id="Q0W728"/>
<dbReference type="GeneID" id="25397318"/>
<dbReference type="RefSeq" id="WP_012036686.1">
    <property type="nucleotide sequence ID" value="NC_009464.1"/>
</dbReference>
<keyword evidence="3" id="KW-1185">Reference proteome</keyword>
<organism evidence="2 3">
    <name type="scientific">Methanocella arvoryzae (strain DSM 22066 / NBRC 105507 / MRE50)</name>
    <dbReference type="NCBI Taxonomy" id="351160"/>
    <lineage>
        <taxon>Archaea</taxon>
        <taxon>Methanobacteriati</taxon>
        <taxon>Methanobacteriota</taxon>
        <taxon>Stenosarchaea group</taxon>
        <taxon>Methanomicrobia</taxon>
        <taxon>Methanocellales</taxon>
        <taxon>Methanocellaceae</taxon>
        <taxon>Methanocella</taxon>
    </lineage>
</organism>
<keyword evidence="1" id="KW-0812">Transmembrane</keyword>
<name>Q0W728_METAR</name>
<accession>Q0W728</accession>
<evidence type="ECO:0000313" key="3">
    <source>
        <dbReference type="Proteomes" id="UP000000663"/>
    </source>
</evidence>
<proteinExistence type="predicted"/>
<dbReference type="OrthoDB" id="117704at2157"/>
<feature type="transmembrane region" description="Helical" evidence="1">
    <location>
        <begin position="12"/>
        <end position="30"/>
    </location>
</feature>
<evidence type="ECO:0000313" key="2">
    <source>
        <dbReference type="EMBL" id="CAJ35815.1"/>
    </source>
</evidence>
<dbReference type="STRING" id="351160.RCIX371"/>
<dbReference type="Proteomes" id="UP000000663">
    <property type="component" value="Chromosome"/>
</dbReference>
<sequence>MMRKTDDSGQWLLLMGIVAGVGMAVLLVFVNQSVMAGSASSSSIVDFPKNDIREIRSEVVNEAYALGIAANKEGSDYNGRSQAFKDSFDLYFKADLEHMYAMKGVDLDVDAQPHQTGDMIGEVALEIYYSDGGTTYTEKTVVYLL</sequence>
<evidence type="ECO:0000256" key="1">
    <source>
        <dbReference type="SAM" id="Phobius"/>
    </source>
</evidence>
<protein>
    <submittedName>
        <fullName evidence="2">Uncharacterized protein</fullName>
    </submittedName>
</protein>
<dbReference type="eggNOG" id="arCOG06552">
    <property type="taxonomic scope" value="Archaea"/>
</dbReference>
<reference evidence="2 3" key="1">
    <citation type="journal article" date="2006" name="Science">
        <title>Genome of rice cluster I archaea -- the key methane producers in the rice rhizosphere.</title>
        <authorList>
            <person name="Erkel C."/>
            <person name="Kube M."/>
            <person name="Reinhardt R."/>
            <person name="Liesack W."/>
        </authorList>
    </citation>
    <scope>NUCLEOTIDE SEQUENCE [LARGE SCALE GENOMIC DNA]</scope>
    <source>
        <strain evidence="3">DSM 22066 / NBRC 105507 / MRE50</strain>
    </source>
</reference>